<dbReference type="Pfam" id="PF12791">
    <property type="entry name" value="RsgI_N"/>
    <property type="match status" value="1"/>
</dbReference>
<protein>
    <submittedName>
        <fullName evidence="9">Anti-sigma factor domain-containing protein</fullName>
    </submittedName>
</protein>
<dbReference type="PROSITE" id="PS51849">
    <property type="entry name" value="RSGI_N"/>
    <property type="match status" value="1"/>
</dbReference>
<reference evidence="9" key="2">
    <citation type="journal article" date="2021" name="PeerJ">
        <title>Extensive microbial diversity within the chicken gut microbiome revealed by metagenomics and culture.</title>
        <authorList>
            <person name="Gilroy R."/>
            <person name="Ravi A."/>
            <person name="Getino M."/>
            <person name="Pursley I."/>
            <person name="Horton D.L."/>
            <person name="Alikhan N.F."/>
            <person name="Baker D."/>
            <person name="Gharbi K."/>
            <person name="Hall N."/>
            <person name="Watson M."/>
            <person name="Adriaenssens E.M."/>
            <person name="Foster-Nyarko E."/>
            <person name="Jarju S."/>
            <person name="Secka A."/>
            <person name="Antonio M."/>
            <person name="Oren A."/>
            <person name="Chaudhuri R.R."/>
            <person name="La Ragione R."/>
            <person name="Hildebrand F."/>
            <person name="Pallen M.J."/>
        </authorList>
    </citation>
    <scope>NUCLEOTIDE SEQUENCE</scope>
    <source>
        <strain evidence="9">CHK178-757</strain>
    </source>
</reference>
<feature type="compositionally biased region" description="Acidic residues" evidence="6">
    <location>
        <begin position="211"/>
        <end position="220"/>
    </location>
</feature>
<keyword evidence="5 7" id="KW-0472">Membrane</keyword>
<dbReference type="PANTHER" id="PTHR48194:SF1">
    <property type="entry name" value="INTEGRATOR COMPLEX SUBUNIT 10-LIKE PROTEIN"/>
    <property type="match status" value="1"/>
</dbReference>
<dbReference type="InterPro" id="IPR053129">
    <property type="entry name" value="Integrator_complex_assoc"/>
</dbReference>
<evidence type="ECO:0000256" key="6">
    <source>
        <dbReference type="SAM" id="MobiDB-lite"/>
    </source>
</evidence>
<proteinExistence type="predicted"/>
<dbReference type="InterPro" id="IPR024449">
    <property type="entry name" value="Anti-sigma_RsgI_N"/>
</dbReference>
<keyword evidence="2" id="KW-1003">Cell membrane</keyword>
<dbReference type="EMBL" id="DVIT01000035">
    <property type="protein sequence ID" value="HIS47814.1"/>
    <property type="molecule type" value="Genomic_DNA"/>
</dbReference>
<dbReference type="PANTHER" id="PTHR48194">
    <property type="entry name" value="FINGER PROTEIN, PUTATIVE-RELATED"/>
    <property type="match status" value="1"/>
</dbReference>
<feature type="transmembrane region" description="Helical" evidence="7">
    <location>
        <begin position="52"/>
        <end position="73"/>
    </location>
</feature>
<evidence type="ECO:0000313" key="9">
    <source>
        <dbReference type="EMBL" id="HIS47814.1"/>
    </source>
</evidence>
<evidence type="ECO:0000313" key="10">
    <source>
        <dbReference type="Proteomes" id="UP000823927"/>
    </source>
</evidence>
<reference evidence="9" key="1">
    <citation type="submission" date="2020-10" db="EMBL/GenBank/DDBJ databases">
        <authorList>
            <person name="Gilroy R."/>
        </authorList>
    </citation>
    <scope>NUCLEOTIDE SEQUENCE</scope>
    <source>
        <strain evidence="9">CHK178-757</strain>
    </source>
</reference>
<feature type="compositionally biased region" description="Low complexity" evidence="6">
    <location>
        <begin position="226"/>
        <end position="256"/>
    </location>
</feature>
<feature type="domain" description="RsgI N-terminal anti-sigma" evidence="8">
    <location>
        <begin position="1"/>
        <end position="47"/>
    </location>
</feature>
<evidence type="ECO:0000256" key="4">
    <source>
        <dbReference type="ARBA" id="ARBA00022989"/>
    </source>
</evidence>
<dbReference type="Proteomes" id="UP000823927">
    <property type="component" value="Unassembled WGS sequence"/>
</dbReference>
<feature type="region of interest" description="Disordered" evidence="6">
    <location>
        <begin position="211"/>
        <end position="333"/>
    </location>
</feature>
<organism evidence="9 10">
    <name type="scientific">Candidatus Scybalocola faecigallinarum</name>
    <dbReference type="NCBI Taxonomy" id="2840941"/>
    <lineage>
        <taxon>Bacteria</taxon>
        <taxon>Bacillati</taxon>
        <taxon>Bacillota</taxon>
        <taxon>Clostridia</taxon>
        <taxon>Lachnospirales</taxon>
        <taxon>Lachnospiraceae</taxon>
        <taxon>Lachnospiraceae incertae sedis</taxon>
        <taxon>Candidatus Scybalocola (ex Gilroy et al. 2021)</taxon>
    </lineage>
</organism>
<comment type="subcellular location">
    <subcellularLocation>
        <location evidence="1">Cell membrane</location>
        <topology evidence="1">Single-pass membrane protein</topology>
    </subcellularLocation>
</comment>
<keyword evidence="3 7" id="KW-0812">Transmembrane</keyword>
<dbReference type="Pfam" id="PF23750">
    <property type="entry name" value="RsgI_M"/>
    <property type="match status" value="1"/>
</dbReference>
<evidence type="ECO:0000256" key="7">
    <source>
        <dbReference type="SAM" id="Phobius"/>
    </source>
</evidence>
<name>A0A9D1F5M4_9FIRM</name>
<sequence length="333" mass="37016">MKYLVMETHPGYAIVLDSQGRFIKVANMNYEIGQTVSSVIKIKAPLKSKKRYPVRILTTAAAACFGIIVIGLYQGVYRPAYVPYGTVEMQINPGIQLTLSENYNVLALQPLNEDGRILLADYDDQGKKAQTVLYDLVYRSIELGYLKEDGEIILTASSEDDQWQEDTQETFIHAVEFYTQMFHMSVTVTDSPLDESYPPLPQIVIPFGDDEAETSADSDENQNNGQSQETVQVQESETVPEAINQESSQPSSQGGQTYRETQPPEVQPETVPGNNSNYNSDDNGDDDDNSDDDNSDDDNSDDDNNDDDNSDDDNSDDDYNDDDVSDDNGGDDD</sequence>
<accession>A0A9D1F5M4</accession>
<comment type="caution">
    <text evidence="9">The sequence shown here is derived from an EMBL/GenBank/DDBJ whole genome shotgun (WGS) entry which is preliminary data.</text>
</comment>
<dbReference type="GO" id="GO:0005886">
    <property type="term" value="C:plasma membrane"/>
    <property type="evidence" value="ECO:0007669"/>
    <property type="project" value="UniProtKB-SubCell"/>
</dbReference>
<feature type="compositionally biased region" description="Acidic residues" evidence="6">
    <location>
        <begin position="282"/>
        <end position="333"/>
    </location>
</feature>
<evidence type="ECO:0000259" key="8">
    <source>
        <dbReference type="PROSITE" id="PS51849"/>
    </source>
</evidence>
<evidence type="ECO:0000256" key="1">
    <source>
        <dbReference type="ARBA" id="ARBA00004162"/>
    </source>
</evidence>
<evidence type="ECO:0000256" key="3">
    <source>
        <dbReference type="ARBA" id="ARBA00022692"/>
    </source>
</evidence>
<keyword evidence="4 7" id="KW-1133">Transmembrane helix</keyword>
<evidence type="ECO:0000256" key="5">
    <source>
        <dbReference type="ARBA" id="ARBA00023136"/>
    </source>
</evidence>
<dbReference type="AlphaFoldDB" id="A0A9D1F5M4"/>
<evidence type="ECO:0000256" key="2">
    <source>
        <dbReference type="ARBA" id="ARBA00022475"/>
    </source>
</evidence>
<dbReference type="InterPro" id="IPR055431">
    <property type="entry name" value="RsgI_M"/>
</dbReference>
<gene>
    <name evidence="9" type="ORF">IAB46_09765</name>
</gene>